<organism evidence="2 3">
    <name type="scientific">Paraflavitalea soli</name>
    <dbReference type="NCBI Taxonomy" id="2315862"/>
    <lineage>
        <taxon>Bacteria</taxon>
        <taxon>Pseudomonadati</taxon>
        <taxon>Bacteroidota</taxon>
        <taxon>Chitinophagia</taxon>
        <taxon>Chitinophagales</taxon>
        <taxon>Chitinophagaceae</taxon>
        <taxon>Paraflavitalea</taxon>
    </lineage>
</organism>
<evidence type="ECO:0000256" key="1">
    <source>
        <dbReference type="SAM" id="Phobius"/>
    </source>
</evidence>
<keyword evidence="1" id="KW-0812">Transmembrane</keyword>
<keyword evidence="1" id="KW-0472">Membrane</keyword>
<feature type="transmembrane region" description="Helical" evidence="1">
    <location>
        <begin position="120"/>
        <end position="137"/>
    </location>
</feature>
<sequence length="198" mass="22692">MELDDLKDKWRNSDPINTSTSKQKIMELIQQKSHGPAAALKKAFKKQLLIIPTLVILVGDAVINPSRQTDPFFSLFFGITVLTMVFFAVAYFTLRNMGKTDAPVVDQLKRQLRSLQDMMLFYRIISLAGVLMLVIFLEVFKDLWTGTAVANWYEVGLWLRIPAYGGLLFSAYVVFNRIYQKDYGQHLDELKKSLSETE</sequence>
<dbReference type="KEGG" id="pseg:D3H65_23895"/>
<gene>
    <name evidence="2" type="ORF">D3H65_23895</name>
</gene>
<evidence type="ECO:0000313" key="2">
    <source>
        <dbReference type="EMBL" id="AXY76848.1"/>
    </source>
</evidence>
<reference evidence="2 3" key="1">
    <citation type="submission" date="2018-09" db="EMBL/GenBank/DDBJ databases">
        <title>Genome sequencing of strain 6GH32-13.</title>
        <authorList>
            <person name="Weon H.-Y."/>
            <person name="Heo J."/>
            <person name="Kwon S.-W."/>
        </authorList>
    </citation>
    <scope>NUCLEOTIDE SEQUENCE [LARGE SCALE GENOMIC DNA]</scope>
    <source>
        <strain evidence="2 3">5GH32-13</strain>
    </source>
</reference>
<name>A0A3B7MRR8_9BACT</name>
<accession>A0A3B7MRR8</accession>
<keyword evidence="3" id="KW-1185">Reference proteome</keyword>
<proteinExistence type="predicted"/>
<dbReference type="Proteomes" id="UP000263900">
    <property type="component" value="Chromosome"/>
</dbReference>
<dbReference type="OrthoDB" id="672052at2"/>
<keyword evidence="1" id="KW-1133">Transmembrane helix</keyword>
<dbReference type="AlphaFoldDB" id="A0A3B7MRR8"/>
<evidence type="ECO:0000313" key="3">
    <source>
        <dbReference type="Proteomes" id="UP000263900"/>
    </source>
</evidence>
<feature type="transmembrane region" description="Helical" evidence="1">
    <location>
        <begin position="72"/>
        <end position="94"/>
    </location>
</feature>
<protein>
    <submittedName>
        <fullName evidence="2">Uncharacterized protein</fullName>
    </submittedName>
</protein>
<feature type="transmembrane region" description="Helical" evidence="1">
    <location>
        <begin position="157"/>
        <end position="175"/>
    </location>
</feature>
<dbReference type="EMBL" id="CP032157">
    <property type="protein sequence ID" value="AXY76848.1"/>
    <property type="molecule type" value="Genomic_DNA"/>
</dbReference>